<dbReference type="PATRIC" id="fig|1423780.4.peg.1400"/>
<dbReference type="Pfam" id="PF02518">
    <property type="entry name" value="HATPase_c"/>
    <property type="match status" value="1"/>
</dbReference>
<feature type="compositionally biased region" description="Basic and acidic residues" evidence="12">
    <location>
        <begin position="523"/>
        <end position="533"/>
    </location>
</feature>
<dbReference type="Gene3D" id="3.30.565.10">
    <property type="entry name" value="Histidine kinase-like ATPase, C-terminal domain"/>
    <property type="match status" value="1"/>
</dbReference>
<feature type="region of interest" description="Disordered" evidence="12">
    <location>
        <begin position="497"/>
        <end position="569"/>
    </location>
</feature>
<dbReference type="FunFam" id="3.30.565.10:FF:000006">
    <property type="entry name" value="Sensor histidine kinase WalK"/>
    <property type="match status" value="1"/>
</dbReference>
<accession>S4PN55</accession>
<dbReference type="InterPro" id="IPR003594">
    <property type="entry name" value="HATPase_dom"/>
</dbReference>
<dbReference type="InterPro" id="IPR036890">
    <property type="entry name" value="HATPase_C_sf"/>
</dbReference>
<dbReference type="EC" id="2.7.13.3" evidence="3"/>
<evidence type="ECO:0000256" key="12">
    <source>
        <dbReference type="SAM" id="MobiDB-lite"/>
    </source>
</evidence>
<evidence type="ECO:0000256" key="8">
    <source>
        <dbReference type="ARBA" id="ARBA00022777"/>
    </source>
</evidence>
<evidence type="ECO:0000256" key="7">
    <source>
        <dbReference type="ARBA" id="ARBA00022692"/>
    </source>
</evidence>
<proteinExistence type="predicted"/>
<dbReference type="SMART" id="SM00387">
    <property type="entry name" value="HATPase_c"/>
    <property type="match status" value="1"/>
</dbReference>
<feature type="domain" description="Histidine kinase" evidence="14">
    <location>
        <begin position="275"/>
        <end position="492"/>
    </location>
</feature>
<keyword evidence="8 16" id="KW-0418">Kinase</keyword>
<dbReference type="InterPro" id="IPR041610">
    <property type="entry name" value="ArlS_N"/>
</dbReference>
<feature type="compositionally biased region" description="Basic and acidic residues" evidence="12">
    <location>
        <begin position="502"/>
        <end position="516"/>
    </location>
</feature>
<evidence type="ECO:0000313" key="17">
    <source>
        <dbReference type="Proteomes" id="UP000016361"/>
    </source>
</evidence>
<comment type="subcellular location">
    <subcellularLocation>
        <location evidence="2">Membrane</location>
        <topology evidence="2">Multi-pass membrane protein</topology>
    </subcellularLocation>
</comment>
<dbReference type="InterPro" id="IPR003660">
    <property type="entry name" value="HAMP_dom"/>
</dbReference>
<dbReference type="InterPro" id="IPR050398">
    <property type="entry name" value="HssS/ArlS-like"/>
</dbReference>
<dbReference type="Pfam" id="PF18719">
    <property type="entry name" value="ArlS_N"/>
    <property type="match status" value="1"/>
</dbReference>
<dbReference type="Pfam" id="PF00672">
    <property type="entry name" value="HAMP"/>
    <property type="match status" value="1"/>
</dbReference>
<dbReference type="Gene3D" id="1.10.287.130">
    <property type="match status" value="1"/>
</dbReference>
<feature type="transmembrane region" description="Helical" evidence="13">
    <location>
        <begin position="189"/>
        <end position="212"/>
    </location>
</feature>
<dbReference type="InterPro" id="IPR004358">
    <property type="entry name" value="Sig_transdc_His_kin-like_C"/>
</dbReference>
<dbReference type="Pfam" id="PF00512">
    <property type="entry name" value="HisKA"/>
    <property type="match status" value="1"/>
</dbReference>
<evidence type="ECO:0000256" key="6">
    <source>
        <dbReference type="ARBA" id="ARBA00022679"/>
    </source>
</evidence>
<feature type="compositionally biased region" description="Basic and acidic residues" evidence="12">
    <location>
        <begin position="546"/>
        <end position="569"/>
    </location>
</feature>
<dbReference type="SUPFAM" id="SSF55874">
    <property type="entry name" value="ATPase domain of HSP90 chaperone/DNA topoisomerase II/histidine kinase"/>
    <property type="match status" value="1"/>
</dbReference>
<dbReference type="GeneID" id="301048619"/>
<dbReference type="FunFam" id="1.10.287.130:FF:000001">
    <property type="entry name" value="Two-component sensor histidine kinase"/>
    <property type="match status" value="1"/>
</dbReference>
<dbReference type="RefSeq" id="WP_020280161.1">
    <property type="nucleotide sequence ID" value="NZ_AZED01000014.1"/>
</dbReference>
<dbReference type="PANTHER" id="PTHR45528">
    <property type="entry name" value="SENSOR HISTIDINE KINASE CPXA"/>
    <property type="match status" value="1"/>
</dbReference>
<evidence type="ECO:0000259" key="15">
    <source>
        <dbReference type="PROSITE" id="PS50885"/>
    </source>
</evidence>
<dbReference type="GO" id="GO:0000155">
    <property type="term" value="F:phosphorelay sensor kinase activity"/>
    <property type="evidence" value="ECO:0007669"/>
    <property type="project" value="InterPro"/>
</dbReference>
<gene>
    <name evidence="16" type="ORF">LOT_0238</name>
</gene>
<evidence type="ECO:0000256" key="1">
    <source>
        <dbReference type="ARBA" id="ARBA00000085"/>
    </source>
</evidence>
<dbReference type="CDD" id="cd00082">
    <property type="entry name" value="HisKA"/>
    <property type="match status" value="1"/>
</dbReference>
<dbReference type="PRINTS" id="PR00344">
    <property type="entry name" value="BCTRLSENSOR"/>
</dbReference>
<dbReference type="InterPro" id="IPR005467">
    <property type="entry name" value="His_kinase_dom"/>
</dbReference>
<dbReference type="PROSITE" id="PS50885">
    <property type="entry name" value="HAMP"/>
    <property type="match status" value="1"/>
</dbReference>
<feature type="domain" description="HAMP" evidence="15">
    <location>
        <begin position="213"/>
        <end position="267"/>
    </location>
</feature>
<organism evidence="16 17">
    <name type="scientific">Lentilactobacillus otakiensis DSM 19908 = JCM 15040</name>
    <dbReference type="NCBI Taxonomy" id="1423780"/>
    <lineage>
        <taxon>Bacteria</taxon>
        <taxon>Bacillati</taxon>
        <taxon>Bacillota</taxon>
        <taxon>Bacilli</taxon>
        <taxon>Lactobacillales</taxon>
        <taxon>Lactobacillaceae</taxon>
        <taxon>Lentilactobacillus</taxon>
    </lineage>
</organism>
<dbReference type="Gene3D" id="6.10.340.10">
    <property type="match status" value="1"/>
</dbReference>
<dbReference type="CDD" id="cd06225">
    <property type="entry name" value="HAMP"/>
    <property type="match status" value="1"/>
</dbReference>
<keyword evidence="5" id="KW-0597">Phosphoprotein</keyword>
<keyword evidence="17" id="KW-1185">Reference proteome</keyword>
<dbReference type="AlphaFoldDB" id="S4PN55"/>
<dbReference type="InterPro" id="IPR003661">
    <property type="entry name" value="HisK_dim/P_dom"/>
</dbReference>
<comment type="catalytic activity">
    <reaction evidence="1">
        <text>ATP + protein L-histidine = ADP + protein N-phospho-L-histidine.</text>
        <dbReference type="EC" id="2.7.13.3"/>
    </reaction>
</comment>
<dbReference type="eggNOG" id="COG5002">
    <property type="taxonomic scope" value="Bacteria"/>
</dbReference>
<keyword evidence="10" id="KW-0902">Two-component regulatory system</keyword>
<dbReference type="SMART" id="SM00388">
    <property type="entry name" value="HisKA"/>
    <property type="match status" value="1"/>
</dbReference>
<protein>
    <recommendedName>
        <fullName evidence="4">Signal transduction histidine-protein kinase ArlS</fullName>
        <ecNumber evidence="3">2.7.13.3</ecNumber>
    </recommendedName>
</protein>
<keyword evidence="6" id="KW-0808">Transferase</keyword>
<name>S4PN55_9LACO</name>
<dbReference type="PANTHER" id="PTHR45528:SF12">
    <property type="entry name" value="SENSOR HISTIDINE KINASE ARSS"/>
    <property type="match status" value="1"/>
</dbReference>
<dbReference type="STRING" id="1423780.FD05_GL001389"/>
<evidence type="ECO:0000256" key="2">
    <source>
        <dbReference type="ARBA" id="ARBA00004141"/>
    </source>
</evidence>
<keyword evidence="7 13" id="KW-0812">Transmembrane</keyword>
<dbReference type="SUPFAM" id="SSF158472">
    <property type="entry name" value="HAMP domain-like"/>
    <property type="match status" value="1"/>
</dbReference>
<evidence type="ECO:0000313" key="16">
    <source>
        <dbReference type="EMBL" id="GAD15700.1"/>
    </source>
</evidence>
<evidence type="ECO:0000256" key="9">
    <source>
        <dbReference type="ARBA" id="ARBA00022989"/>
    </source>
</evidence>
<dbReference type="OrthoDB" id="9786919at2"/>
<dbReference type="PROSITE" id="PS50109">
    <property type="entry name" value="HIS_KIN"/>
    <property type="match status" value="1"/>
</dbReference>
<dbReference type="InterPro" id="IPR036097">
    <property type="entry name" value="HisK_dim/P_sf"/>
</dbReference>
<evidence type="ECO:0000256" key="11">
    <source>
        <dbReference type="ARBA" id="ARBA00023136"/>
    </source>
</evidence>
<dbReference type="Proteomes" id="UP000016361">
    <property type="component" value="Unassembled WGS sequence"/>
</dbReference>
<evidence type="ECO:0000256" key="4">
    <source>
        <dbReference type="ARBA" id="ARBA00015735"/>
    </source>
</evidence>
<sequence>MNQPNTQSKRRKTSLKWKWAFFTSIGVLAIVVIFSALIFNRFTNVLLQQERSHIDNTLSTVSSRLSNYSSPLSKSDVAYYLKPKISEDNDQITQADGNDLYSNSLIVNFSRDNILVNVYSVNGKELFESRKGAVKFYSASKRKIFTTKQNHRQVMVGAEPLLSKKNGSLVGYAQVTDRLDNYRSTANKLLVILIILVLISVIIAMIFAYFLAQELLRPINDIQKTINKVKSDPDSDARIPQFRSNDELTDLADLLNGMLDQMQRYIDQQQQFVEDVSHELRTPVAVIQGHIDMLLRWGKDDPEVLEESLKASLQETNRMKSLVSEMLDLSRAEQIEINYGEEITDVNQVVAQVYNDFKMIHPDFTFTFDDDTDNDIYVKIYRNHLEQVLVILMDNAIKYSTKRKEVHLSMSTSMSMVNIAVQDFGEGISEEDKQKVFNRFYRVDKARSRDKGGNGLGLSIAHRLIEAYHGNISIESSLGYGSIFQVNLPIMQDMPDEAEMESQIKDDKDQHEKNDLPEGILDTSKEEQKHDTADQDNGLPEGILDTSKESQNHHDSSNESNHSHPDEDK</sequence>
<keyword evidence="11 13" id="KW-0472">Membrane</keyword>
<dbReference type="GO" id="GO:0016020">
    <property type="term" value="C:membrane"/>
    <property type="evidence" value="ECO:0007669"/>
    <property type="project" value="UniProtKB-SubCell"/>
</dbReference>
<evidence type="ECO:0000256" key="5">
    <source>
        <dbReference type="ARBA" id="ARBA00022553"/>
    </source>
</evidence>
<dbReference type="SUPFAM" id="SSF47384">
    <property type="entry name" value="Homodimeric domain of signal transducing histidine kinase"/>
    <property type="match status" value="1"/>
</dbReference>
<evidence type="ECO:0000259" key="14">
    <source>
        <dbReference type="PROSITE" id="PS50109"/>
    </source>
</evidence>
<dbReference type="EMBL" id="BASH01000001">
    <property type="protein sequence ID" value="GAD15700.1"/>
    <property type="molecule type" value="Genomic_DNA"/>
</dbReference>
<keyword evidence="9 13" id="KW-1133">Transmembrane helix</keyword>
<reference evidence="17" key="1">
    <citation type="journal article" date="2013" name="Genome Announc.">
        <title>Draft Genome Sequence of D-Branched-Chain Amino Acid Producer Lactobacillus otakiensis JCM 15040T, Isolated from a Traditional Japanese Pickle.</title>
        <authorList>
            <person name="Doi K."/>
            <person name="Mori K."/>
            <person name="Mutaguchi Y."/>
            <person name="Tashiro K."/>
            <person name="Fujino Y."/>
            <person name="Ohmori T."/>
            <person name="Kuhara S."/>
            <person name="Ohshima T."/>
        </authorList>
    </citation>
    <scope>NUCLEOTIDE SEQUENCE [LARGE SCALE GENOMIC DNA]</scope>
    <source>
        <strain evidence="17">JCM 15040</strain>
    </source>
</reference>
<comment type="caution">
    <text evidence="16">The sequence shown here is derived from an EMBL/GenBank/DDBJ whole genome shotgun (WGS) entry which is preliminary data.</text>
</comment>
<feature type="transmembrane region" description="Helical" evidence="13">
    <location>
        <begin position="20"/>
        <end position="39"/>
    </location>
</feature>
<evidence type="ECO:0000256" key="13">
    <source>
        <dbReference type="SAM" id="Phobius"/>
    </source>
</evidence>
<dbReference type="SMART" id="SM00304">
    <property type="entry name" value="HAMP"/>
    <property type="match status" value="1"/>
</dbReference>
<evidence type="ECO:0000256" key="10">
    <source>
        <dbReference type="ARBA" id="ARBA00023012"/>
    </source>
</evidence>
<evidence type="ECO:0000256" key="3">
    <source>
        <dbReference type="ARBA" id="ARBA00012438"/>
    </source>
</evidence>